<dbReference type="InterPro" id="IPR001163">
    <property type="entry name" value="Sm_dom_euk/arc"/>
</dbReference>
<dbReference type="GO" id="GO:0097526">
    <property type="term" value="C:spliceosomal tri-snRNP complex"/>
    <property type="evidence" value="ECO:0007669"/>
    <property type="project" value="TreeGrafter"/>
</dbReference>
<name>A0A238F8Z6_9BASI</name>
<dbReference type="GO" id="GO:0034719">
    <property type="term" value="C:SMN-Sm protein complex"/>
    <property type="evidence" value="ECO:0007669"/>
    <property type="project" value="TreeGrafter"/>
</dbReference>
<dbReference type="AlphaFoldDB" id="A0A238F8Z6"/>
<dbReference type="GO" id="GO:0005686">
    <property type="term" value="C:U2 snRNP"/>
    <property type="evidence" value="ECO:0007669"/>
    <property type="project" value="TreeGrafter"/>
</dbReference>
<keyword evidence="12" id="KW-1185">Reference proteome</keyword>
<dbReference type="GO" id="GO:0000387">
    <property type="term" value="P:spliceosomal snRNP assembly"/>
    <property type="evidence" value="ECO:0007669"/>
    <property type="project" value="UniProtKB-UniRule"/>
</dbReference>
<dbReference type="GO" id="GO:0005689">
    <property type="term" value="C:U12-type spliceosomal complex"/>
    <property type="evidence" value="ECO:0007669"/>
    <property type="project" value="TreeGrafter"/>
</dbReference>
<dbReference type="InterPro" id="IPR047575">
    <property type="entry name" value="Sm"/>
</dbReference>
<comment type="similarity">
    <text evidence="2 9">Belongs to the snRNP Sm proteins family.</text>
</comment>
<protein>
    <recommendedName>
        <fullName evidence="9">Small nuclear ribonucleoprotein G</fullName>
        <shortName evidence="9">snRNP-G</shortName>
    </recommendedName>
</protein>
<dbReference type="InterPro" id="IPR034098">
    <property type="entry name" value="Sm_G"/>
</dbReference>
<dbReference type="GO" id="GO:0071004">
    <property type="term" value="C:U2-type prespliceosome"/>
    <property type="evidence" value="ECO:0007669"/>
    <property type="project" value="TreeGrafter"/>
</dbReference>
<dbReference type="SMART" id="SM00651">
    <property type="entry name" value="Sm"/>
    <property type="match status" value="1"/>
</dbReference>
<evidence type="ECO:0000256" key="9">
    <source>
        <dbReference type="RuleBase" id="RU365052"/>
    </source>
</evidence>
<dbReference type="GO" id="GO:0005685">
    <property type="term" value="C:U1 snRNP"/>
    <property type="evidence" value="ECO:0007669"/>
    <property type="project" value="TreeGrafter"/>
</dbReference>
<evidence type="ECO:0000256" key="6">
    <source>
        <dbReference type="ARBA" id="ARBA00023187"/>
    </source>
</evidence>
<feature type="domain" description="Sm" evidence="10">
    <location>
        <begin position="4"/>
        <end position="75"/>
    </location>
</feature>
<evidence type="ECO:0000259" key="10">
    <source>
        <dbReference type="PROSITE" id="PS52002"/>
    </source>
</evidence>
<evidence type="ECO:0000256" key="1">
    <source>
        <dbReference type="ARBA" id="ARBA00004123"/>
    </source>
</evidence>
<dbReference type="InterPro" id="IPR010920">
    <property type="entry name" value="LSM_dom_sf"/>
</dbReference>
<dbReference type="OrthoDB" id="2146at2759"/>
<dbReference type="GO" id="GO:0071011">
    <property type="term" value="C:precatalytic spliceosome"/>
    <property type="evidence" value="ECO:0007669"/>
    <property type="project" value="TreeGrafter"/>
</dbReference>
<dbReference type="GO" id="GO:0003723">
    <property type="term" value="F:RNA binding"/>
    <property type="evidence" value="ECO:0007669"/>
    <property type="project" value="UniProtKB-UniRule"/>
</dbReference>
<reference evidence="12" key="1">
    <citation type="submission" date="2016-09" db="EMBL/GenBank/DDBJ databases">
        <authorList>
            <person name="Jeantristanb JTB J.-T."/>
            <person name="Ricardo R."/>
        </authorList>
    </citation>
    <scope>NUCLEOTIDE SEQUENCE [LARGE SCALE GENOMIC DNA]</scope>
</reference>
<proteinExistence type="inferred from homology"/>
<dbReference type="EMBL" id="FMSP01000003">
    <property type="protein sequence ID" value="SCV68581.1"/>
    <property type="molecule type" value="Genomic_DNA"/>
</dbReference>
<organism evidence="11 12">
    <name type="scientific">Microbotryum intermedium</name>
    <dbReference type="NCBI Taxonomy" id="269621"/>
    <lineage>
        <taxon>Eukaryota</taxon>
        <taxon>Fungi</taxon>
        <taxon>Dikarya</taxon>
        <taxon>Basidiomycota</taxon>
        <taxon>Pucciniomycotina</taxon>
        <taxon>Microbotryomycetes</taxon>
        <taxon>Microbotryales</taxon>
        <taxon>Microbotryaceae</taxon>
        <taxon>Microbotryum</taxon>
    </lineage>
</organism>
<keyword evidence="4 9" id="KW-0747">Spliceosome</keyword>
<keyword evidence="8 9" id="KW-0687">Ribonucleoprotein</keyword>
<dbReference type="PANTHER" id="PTHR10553:SF2">
    <property type="entry name" value="SMALL NUCLEAR RIBONUCLEOPROTEIN G"/>
    <property type="match status" value="1"/>
</dbReference>
<evidence type="ECO:0000256" key="7">
    <source>
        <dbReference type="ARBA" id="ARBA00023242"/>
    </source>
</evidence>
<dbReference type="SUPFAM" id="SSF50182">
    <property type="entry name" value="Sm-like ribonucleoproteins"/>
    <property type="match status" value="1"/>
</dbReference>
<dbReference type="STRING" id="269621.A0A238F8Z6"/>
<accession>A0A238F8Z6</accession>
<gene>
    <name evidence="11" type="ORF">BQ2448_702</name>
</gene>
<dbReference type="GO" id="GO:0005687">
    <property type="term" value="C:U4 snRNP"/>
    <property type="evidence" value="ECO:0007669"/>
    <property type="project" value="TreeGrafter"/>
</dbReference>
<evidence type="ECO:0000256" key="2">
    <source>
        <dbReference type="ARBA" id="ARBA00006850"/>
    </source>
</evidence>
<dbReference type="CDD" id="cd01719">
    <property type="entry name" value="Sm_G"/>
    <property type="match status" value="1"/>
</dbReference>
<keyword evidence="6 9" id="KW-0508">mRNA splicing</keyword>
<dbReference type="Proteomes" id="UP000198372">
    <property type="component" value="Unassembled WGS sequence"/>
</dbReference>
<evidence type="ECO:0000256" key="8">
    <source>
        <dbReference type="ARBA" id="ARBA00023274"/>
    </source>
</evidence>
<evidence type="ECO:0000313" key="12">
    <source>
        <dbReference type="Proteomes" id="UP000198372"/>
    </source>
</evidence>
<dbReference type="FunFam" id="2.30.30.100:FF:000023">
    <property type="entry name" value="Small nuclear ribonucleoprotein G"/>
    <property type="match status" value="1"/>
</dbReference>
<dbReference type="Gene3D" id="2.30.30.100">
    <property type="match status" value="1"/>
</dbReference>
<comment type="subcellular location">
    <subcellularLocation>
        <location evidence="1 9">Nucleus</location>
    </subcellularLocation>
</comment>
<evidence type="ECO:0000256" key="3">
    <source>
        <dbReference type="ARBA" id="ARBA00022664"/>
    </source>
</evidence>
<evidence type="ECO:0000313" key="11">
    <source>
        <dbReference type="EMBL" id="SCV68581.1"/>
    </source>
</evidence>
<evidence type="ECO:0000256" key="4">
    <source>
        <dbReference type="ARBA" id="ARBA00022728"/>
    </source>
</evidence>
<sequence length="75" mass="8292">MSKVSAPELKKYMDKLVVVNVQGGRKVSGYLRGYDIFLNLVLDDAREENQLDKTPCGTVVIRGNSVTSMEVTASR</sequence>
<dbReference type="PROSITE" id="PS52002">
    <property type="entry name" value="SM"/>
    <property type="match status" value="1"/>
</dbReference>
<dbReference type="GO" id="GO:0005682">
    <property type="term" value="C:U5 snRNP"/>
    <property type="evidence" value="ECO:0007669"/>
    <property type="project" value="TreeGrafter"/>
</dbReference>
<dbReference type="Pfam" id="PF01423">
    <property type="entry name" value="LSM"/>
    <property type="match status" value="1"/>
</dbReference>
<keyword evidence="3 9" id="KW-0507">mRNA processing</keyword>
<keyword evidence="5 9" id="KW-0694">RNA-binding</keyword>
<dbReference type="PANTHER" id="PTHR10553">
    <property type="entry name" value="SMALL NUCLEAR RIBONUCLEOPROTEIN"/>
    <property type="match status" value="1"/>
</dbReference>
<dbReference type="GO" id="GO:0071013">
    <property type="term" value="C:catalytic step 2 spliceosome"/>
    <property type="evidence" value="ECO:0007669"/>
    <property type="project" value="TreeGrafter"/>
</dbReference>
<keyword evidence="7 9" id="KW-0539">Nucleus</keyword>
<comment type="function">
    <text evidence="9">Plays a role in pre-mRNA splicing.</text>
</comment>
<evidence type="ECO:0000256" key="5">
    <source>
        <dbReference type="ARBA" id="ARBA00022884"/>
    </source>
</evidence>
<dbReference type="InterPro" id="IPR044641">
    <property type="entry name" value="Lsm7/SmG-like"/>
</dbReference>